<protein>
    <submittedName>
        <fullName evidence="2">Uncharacterized protein</fullName>
    </submittedName>
</protein>
<feature type="compositionally biased region" description="Polar residues" evidence="1">
    <location>
        <begin position="213"/>
        <end position="224"/>
    </location>
</feature>
<dbReference type="OrthoDB" id="5403157at2759"/>
<feature type="compositionally biased region" description="Low complexity" evidence="1">
    <location>
        <begin position="141"/>
        <end position="151"/>
    </location>
</feature>
<evidence type="ECO:0000313" key="3">
    <source>
        <dbReference type="Proteomes" id="UP000235672"/>
    </source>
</evidence>
<feature type="compositionally biased region" description="Polar residues" evidence="1">
    <location>
        <begin position="31"/>
        <end position="42"/>
    </location>
</feature>
<dbReference type="EMBL" id="KZ613487">
    <property type="protein sequence ID" value="PMD19989.1"/>
    <property type="molecule type" value="Genomic_DNA"/>
</dbReference>
<feature type="compositionally biased region" description="Polar residues" evidence="1">
    <location>
        <begin position="124"/>
        <end position="140"/>
    </location>
</feature>
<dbReference type="Proteomes" id="UP000235672">
    <property type="component" value="Unassembled WGS sequence"/>
</dbReference>
<name>A0A2J6Q131_9HELO</name>
<evidence type="ECO:0000313" key="2">
    <source>
        <dbReference type="EMBL" id="PMD19989.1"/>
    </source>
</evidence>
<proteinExistence type="predicted"/>
<feature type="compositionally biased region" description="Low complexity" evidence="1">
    <location>
        <begin position="192"/>
        <end position="206"/>
    </location>
</feature>
<feature type="region of interest" description="Disordered" evidence="1">
    <location>
        <begin position="269"/>
        <end position="306"/>
    </location>
</feature>
<evidence type="ECO:0000256" key="1">
    <source>
        <dbReference type="SAM" id="MobiDB-lite"/>
    </source>
</evidence>
<sequence length="334" mass="35590">MASRSFKPASYLASAAREAPNRSPRQRPAFTRSSSGCSVNSTKSDDSVVSMIKGFGFEYTGKEDASAGSSIPDTPRRKGSKPIAIEVPGRNLPKVYTPLSARGDLPGGYFPNHEQLPAAAGRTNPFSHNHKTSYPDSPTMSGTSSLAASPAGSPPKMPSHILTPNLLGPLSPSIPEPLLKPMGKYHPSNYKSPVNTTVSTPTSSSSRAMLPPTNLSIPPTLNTKRQNKSQRPGHERKSSDVTRKIQQYQRDMIAQAHMSAQSSMAGVALGERSKKKEPVSPRLLPAGSPGPITPLELEMDGGDGYLVAGHRARGAAMTFNTEKIEQRRSPGTPV</sequence>
<organism evidence="2 3">
    <name type="scientific">Hyaloscypha hepaticicola</name>
    <dbReference type="NCBI Taxonomy" id="2082293"/>
    <lineage>
        <taxon>Eukaryota</taxon>
        <taxon>Fungi</taxon>
        <taxon>Dikarya</taxon>
        <taxon>Ascomycota</taxon>
        <taxon>Pezizomycotina</taxon>
        <taxon>Leotiomycetes</taxon>
        <taxon>Helotiales</taxon>
        <taxon>Hyaloscyphaceae</taxon>
        <taxon>Hyaloscypha</taxon>
    </lineage>
</organism>
<accession>A0A2J6Q131</accession>
<feature type="region of interest" description="Disordered" evidence="1">
    <location>
        <begin position="178"/>
        <end position="243"/>
    </location>
</feature>
<reference evidence="2 3" key="1">
    <citation type="submission" date="2016-05" db="EMBL/GenBank/DDBJ databases">
        <title>A degradative enzymes factory behind the ericoid mycorrhizal symbiosis.</title>
        <authorList>
            <consortium name="DOE Joint Genome Institute"/>
            <person name="Martino E."/>
            <person name="Morin E."/>
            <person name="Grelet G."/>
            <person name="Kuo A."/>
            <person name="Kohler A."/>
            <person name="Daghino S."/>
            <person name="Barry K."/>
            <person name="Choi C."/>
            <person name="Cichocki N."/>
            <person name="Clum A."/>
            <person name="Copeland A."/>
            <person name="Hainaut M."/>
            <person name="Haridas S."/>
            <person name="Labutti K."/>
            <person name="Lindquist E."/>
            <person name="Lipzen A."/>
            <person name="Khouja H.-R."/>
            <person name="Murat C."/>
            <person name="Ohm R."/>
            <person name="Olson A."/>
            <person name="Spatafora J."/>
            <person name="Veneault-Fourrey C."/>
            <person name="Henrissat B."/>
            <person name="Grigoriev I."/>
            <person name="Martin F."/>
            <person name="Perotto S."/>
        </authorList>
    </citation>
    <scope>NUCLEOTIDE SEQUENCE [LARGE SCALE GENOMIC DNA]</scope>
    <source>
        <strain evidence="2 3">UAMH 7357</strain>
    </source>
</reference>
<feature type="region of interest" description="Disordered" evidence="1">
    <location>
        <begin position="1"/>
        <end position="44"/>
    </location>
</feature>
<feature type="region of interest" description="Disordered" evidence="1">
    <location>
        <begin position="315"/>
        <end position="334"/>
    </location>
</feature>
<keyword evidence="3" id="KW-1185">Reference proteome</keyword>
<gene>
    <name evidence="2" type="ORF">NA56DRAFT_192071</name>
</gene>
<dbReference type="AlphaFoldDB" id="A0A2J6Q131"/>
<feature type="region of interest" description="Disordered" evidence="1">
    <location>
        <begin position="61"/>
        <end position="164"/>
    </location>
</feature>
<feature type="compositionally biased region" description="Basic and acidic residues" evidence="1">
    <location>
        <begin position="232"/>
        <end position="243"/>
    </location>
</feature>